<evidence type="ECO:0008006" key="3">
    <source>
        <dbReference type="Google" id="ProtNLM"/>
    </source>
</evidence>
<evidence type="ECO:0000313" key="2">
    <source>
        <dbReference type="Proteomes" id="UP000321181"/>
    </source>
</evidence>
<dbReference type="RefSeq" id="WP_146899021.1">
    <property type="nucleotide sequence ID" value="NZ_BAAARM010000001.1"/>
</dbReference>
<keyword evidence="2" id="KW-1185">Reference proteome</keyword>
<organism evidence="1 2">
    <name type="scientific">Cellulomonas aerilata</name>
    <dbReference type="NCBI Taxonomy" id="515326"/>
    <lineage>
        <taxon>Bacteria</taxon>
        <taxon>Bacillati</taxon>
        <taxon>Actinomycetota</taxon>
        <taxon>Actinomycetes</taxon>
        <taxon>Micrococcales</taxon>
        <taxon>Cellulomonadaceae</taxon>
        <taxon>Cellulomonas</taxon>
    </lineage>
</organism>
<reference evidence="1 2" key="1">
    <citation type="submission" date="2019-07" db="EMBL/GenBank/DDBJ databases">
        <title>Whole genome shotgun sequence of Cellulomonas aerilata NBRC 106308.</title>
        <authorList>
            <person name="Hosoyama A."/>
            <person name="Uohara A."/>
            <person name="Ohji S."/>
            <person name="Ichikawa N."/>
        </authorList>
    </citation>
    <scope>NUCLEOTIDE SEQUENCE [LARGE SCALE GENOMIC DNA]</scope>
    <source>
        <strain evidence="1 2">NBRC 106308</strain>
    </source>
</reference>
<evidence type="ECO:0000313" key="1">
    <source>
        <dbReference type="EMBL" id="GEO32634.1"/>
    </source>
</evidence>
<dbReference type="EMBL" id="BJYY01000001">
    <property type="protein sequence ID" value="GEO32634.1"/>
    <property type="molecule type" value="Genomic_DNA"/>
</dbReference>
<protein>
    <recommendedName>
        <fullName evidence="3">GGDEF domain-containing protein</fullName>
    </recommendedName>
</protein>
<gene>
    <name evidence="1" type="ORF">CAE01nite_03590</name>
</gene>
<dbReference type="OrthoDB" id="4936366at2"/>
<name>A0A512D822_9CELL</name>
<dbReference type="AlphaFoldDB" id="A0A512D822"/>
<dbReference type="Proteomes" id="UP000321181">
    <property type="component" value="Unassembled WGS sequence"/>
</dbReference>
<comment type="caution">
    <text evidence="1">The sequence shown here is derived from an EMBL/GenBank/DDBJ whole genome shotgun (WGS) entry which is preliminary data.</text>
</comment>
<proteinExistence type="predicted"/>
<accession>A0A512D822</accession>
<sequence length="255" mass="26938">MTTTHRSAGSPPDVRDRWRASSVASVWLRPADWYHPAVDALIEAVLAGEDGGPAAERLGEARAEAGVGISETIDDLACLFDAAELAGPPLGLVRSLCEGWAAGQAAGPVLTHCIDPDSGLPTAEYLGVRLTETYGTAERTGRRAGDTHALLVTDVEASPLAPWSRIVRSAVVGQGLVLTFGEGHPMAALGGGVFAVLVERGSDLGATAMHLRTALTDHARSMGAQDLVREPPRVWLEPLPDTRMQAVELLEHLHR</sequence>